<dbReference type="AlphaFoldDB" id="A0A225W7A0"/>
<dbReference type="OrthoDB" id="127711at2759"/>
<sequence>THNHETTTRVASSYLKTKSLPLEKRDHEDVVLLADAKVSSKHITNFLRERTGKSIEDNLTICGLFTYAFSLSGAAITPQSNLIREIMTKNLERIA</sequence>
<name>A0A225W7A0_9STRA</name>
<organism evidence="1 2">
    <name type="scientific">Phytophthora megakarya</name>
    <dbReference type="NCBI Taxonomy" id="4795"/>
    <lineage>
        <taxon>Eukaryota</taxon>
        <taxon>Sar</taxon>
        <taxon>Stramenopiles</taxon>
        <taxon>Oomycota</taxon>
        <taxon>Peronosporomycetes</taxon>
        <taxon>Peronosporales</taxon>
        <taxon>Peronosporaceae</taxon>
        <taxon>Phytophthora</taxon>
    </lineage>
</organism>
<feature type="non-terminal residue" evidence="1">
    <location>
        <position position="1"/>
    </location>
</feature>
<keyword evidence="2" id="KW-1185">Reference proteome</keyword>
<evidence type="ECO:0000313" key="1">
    <source>
        <dbReference type="EMBL" id="OWZ13088.1"/>
    </source>
</evidence>
<gene>
    <name evidence="1" type="ORF">PHMEG_00013648</name>
</gene>
<protein>
    <submittedName>
        <fullName evidence="1">Glycoside-Pentoside-Hexuronide family transporter</fullName>
    </submittedName>
</protein>
<evidence type="ECO:0000313" key="2">
    <source>
        <dbReference type="Proteomes" id="UP000198211"/>
    </source>
</evidence>
<dbReference type="Proteomes" id="UP000198211">
    <property type="component" value="Unassembled WGS sequence"/>
</dbReference>
<dbReference type="EMBL" id="NBNE01001674">
    <property type="protein sequence ID" value="OWZ13088.1"/>
    <property type="molecule type" value="Genomic_DNA"/>
</dbReference>
<comment type="caution">
    <text evidence="1">The sequence shown here is derived from an EMBL/GenBank/DDBJ whole genome shotgun (WGS) entry which is preliminary data.</text>
</comment>
<accession>A0A225W7A0</accession>
<reference evidence="2" key="1">
    <citation type="submission" date="2017-03" db="EMBL/GenBank/DDBJ databases">
        <title>Phytopthora megakarya and P. palmivora, two closely related causual agents of cacao black pod achieved similar genome size and gene model numbers by different mechanisms.</title>
        <authorList>
            <person name="Ali S."/>
            <person name="Shao J."/>
            <person name="Larry D.J."/>
            <person name="Kronmiller B."/>
            <person name="Shen D."/>
            <person name="Strem M.D."/>
            <person name="Melnick R.L."/>
            <person name="Guiltinan M.J."/>
            <person name="Tyler B.M."/>
            <person name="Meinhardt L.W."/>
            <person name="Bailey B.A."/>
        </authorList>
    </citation>
    <scope>NUCLEOTIDE SEQUENCE [LARGE SCALE GENOMIC DNA]</scope>
    <source>
        <strain evidence="2">zdho120</strain>
    </source>
</reference>
<proteinExistence type="predicted"/>